<sequence>MSAFFLVFSEPGGRVSLDEFQDWYNNEHIPLRLNHLPQFLSGARYQSTDPGDDTWLSIYQVTHPDIFSHPSYTTLRENRSPREADLVKRLALLDRRCYHIVNVASSGVPCGFELGEHTTQALLTYASTTDKPPSIPSSLRTHVLSLFDHSTMKHGATVSTDYPEYHVVHEFANVADATTAASLIDDPQLTQVKTFKLYRAYPCVAQGNLP</sequence>
<accession>A0A9P7UVE8</accession>
<dbReference type="EMBL" id="CM032183">
    <property type="protein sequence ID" value="KAG7095240.1"/>
    <property type="molecule type" value="Genomic_DNA"/>
</dbReference>
<dbReference type="Proteomes" id="UP001049176">
    <property type="component" value="Chromosome 3"/>
</dbReference>
<dbReference type="AlphaFoldDB" id="A0A9P7UVE8"/>
<evidence type="ECO:0000313" key="1">
    <source>
        <dbReference type="EMBL" id="KAG7095240.1"/>
    </source>
</evidence>
<organism evidence="1 2">
    <name type="scientific">Marasmius oreades</name>
    <name type="common">fairy-ring Marasmius</name>
    <dbReference type="NCBI Taxonomy" id="181124"/>
    <lineage>
        <taxon>Eukaryota</taxon>
        <taxon>Fungi</taxon>
        <taxon>Dikarya</taxon>
        <taxon>Basidiomycota</taxon>
        <taxon>Agaricomycotina</taxon>
        <taxon>Agaricomycetes</taxon>
        <taxon>Agaricomycetidae</taxon>
        <taxon>Agaricales</taxon>
        <taxon>Marasmiineae</taxon>
        <taxon>Marasmiaceae</taxon>
        <taxon>Marasmius</taxon>
    </lineage>
</organism>
<evidence type="ECO:0008006" key="3">
    <source>
        <dbReference type="Google" id="ProtNLM"/>
    </source>
</evidence>
<dbReference type="RefSeq" id="XP_043011710.1">
    <property type="nucleotide sequence ID" value="XM_043150621.1"/>
</dbReference>
<gene>
    <name evidence="1" type="ORF">E1B28_006014</name>
</gene>
<proteinExistence type="predicted"/>
<dbReference type="OrthoDB" id="2851338at2759"/>
<reference evidence="1" key="1">
    <citation type="journal article" date="2021" name="Genome Biol. Evol.">
        <title>The assembled and annotated genome of the fairy-ring fungus Marasmius oreades.</title>
        <authorList>
            <person name="Hiltunen M."/>
            <person name="Ament-Velasquez S.L."/>
            <person name="Johannesson H."/>
        </authorList>
    </citation>
    <scope>NUCLEOTIDE SEQUENCE</scope>
    <source>
        <strain evidence="1">03SP1</strain>
    </source>
</reference>
<name>A0A9P7UVE8_9AGAR</name>
<dbReference type="KEGG" id="more:E1B28_006014"/>
<dbReference type="GeneID" id="66075090"/>
<evidence type="ECO:0000313" key="2">
    <source>
        <dbReference type="Proteomes" id="UP001049176"/>
    </source>
</evidence>
<keyword evidence="2" id="KW-1185">Reference proteome</keyword>
<comment type="caution">
    <text evidence="1">The sequence shown here is derived from an EMBL/GenBank/DDBJ whole genome shotgun (WGS) entry which is preliminary data.</text>
</comment>
<protein>
    <recommendedName>
        <fullName evidence="3">EthD domain-containing protein</fullName>
    </recommendedName>
</protein>